<feature type="transmembrane region" description="Helical" evidence="2">
    <location>
        <begin position="87"/>
        <end position="111"/>
    </location>
</feature>
<name>A0A8J3R0Y4_9ACTN</name>
<feature type="transmembrane region" description="Helical" evidence="2">
    <location>
        <begin position="32"/>
        <end position="49"/>
    </location>
</feature>
<dbReference type="AlphaFoldDB" id="A0A8J3R0Y4"/>
<evidence type="ECO:0000313" key="3">
    <source>
        <dbReference type="EMBL" id="GIH20191.1"/>
    </source>
</evidence>
<evidence type="ECO:0000256" key="2">
    <source>
        <dbReference type="SAM" id="Phobius"/>
    </source>
</evidence>
<gene>
    <name evidence="3" type="ORF">Raf01_83630</name>
</gene>
<keyword evidence="4" id="KW-1185">Reference proteome</keyword>
<feature type="transmembrane region" description="Helical" evidence="2">
    <location>
        <begin position="377"/>
        <end position="397"/>
    </location>
</feature>
<dbReference type="Proteomes" id="UP000642748">
    <property type="component" value="Unassembled WGS sequence"/>
</dbReference>
<proteinExistence type="predicted"/>
<dbReference type="InterPro" id="IPR010640">
    <property type="entry name" value="Low_temperature_requirement_A"/>
</dbReference>
<keyword evidence="2" id="KW-0812">Transmembrane</keyword>
<dbReference type="PANTHER" id="PTHR36840:SF1">
    <property type="entry name" value="BLL5714 PROTEIN"/>
    <property type="match status" value="1"/>
</dbReference>
<feature type="compositionally biased region" description="Basic and acidic residues" evidence="1">
    <location>
        <begin position="418"/>
        <end position="431"/>
    </location>
</feature>
<feature type="transmembrane region" description="Helical" evidence="2">
    <location>
        <begin position="217"/>
        <end position="236"/>
    </location>
</feature>
<reference evidence="3" key="1">
    <citation type="submission" date="2021-01" db="EMBL/GenBank/DDBJ databases">
        <title>Whole genome shotgun sequence of Rugosimonospora africana NBRC 104875.</title>
        <authorList>
            <person name="Komaki H."/>
            <person name="Tamura T."/>
        </authorList>
    </citation>
    <scope>NUCLEOTIDE SEQUENCE</scope>
    <source>
        <strain evidence="3">NBRC 104875</strain>
    </source>
</reference>
<feature type="transmembrane region" description="Helical" evidence="2">
    <location>
        <begin position="180"/>
        <end position="205"/>
    </location>
</feature>
<keyword evidence="2" id="KW-1133">Transmembrane helix</keyword>
<evidence type="ECO:0000256" key="1">
    <source>
        <dbReference type="SAM" id="MobiDB-lite"/>
    </source>
</evidence>
<organism evidence="3 4">
    <name type="scientific">Rugosimonospora africana</name>
    <dbReference type="NCBI Taxonomy" id="556532"/>
    <lineage>
        <taxon>Bacteria</taxon>
        <taxon>Bacillati</taxon>
        <taxon>Actinomycetota</taxon>
        <taxon>Actinomycetes</taxon>
        <taxon>Micromonosporales</taxon>
        <taxon>Micromonosporaceae</taxon>
        <taxon>Rugosimonospora</taxon>
    </lineage>
</organism>
<feature type="transmembrane region" description="Helical" evidence="2">
    <location>
        <begin position="154"/>
        <end position="174"/>
    </location>
</feature>
<accession>A0A8J3R0Y4</accession>
<feature type="transmembrane region" description="Helical" evidence="2">
    <location>
        <begin position="123"/>
        <end position="142"/>
    </location>
</feature>
<feature type="transmembrane region" description="Helical" evidence="2">
    <location>
        <begin position="283"/>
        <end position="307"/>
    </location>
</feature>
<feature type="transmembrane region" description="Helical" evidence="2">
    <location>
        <begin position="327"/>
        <end position="345"/>
    </location>
</feature>
<dbReference type="EMBL" id="BONZ01000090">
    <property type="protein sequence ID" value="GIH20191.1"/>
    <property type="molecule type" value="Genomic_DNA"/>
</dbReference>
<feature type="transmembrane region" description="Helical" evidence="2">
    <location>
        <begin position="55"/>
        <end position="75"/>
    </location>
</feature>
<keyword evidence="2" id="KW-0472">Membrane</keyword>
<comment type="caution">
    <text evidence="3">The sequence shown here is derived from an EMBL/GenBank/DDBJ whole genome shotgun (WGS) entry which is preliminary data.</text>
</comment>
<evidence type="ECO:0000313" key="4">
    <source>
        <dbReference type="Proteomes" id="UP000642748"/>
    </source>
</evidence>
<dbReference type="Pfam" id="PF06772">
    <property type="entry name" value="LtrA"/>
    <property type="match status" value="1"/>
</dbReference>
<feature type="transmembrane region" description="Helical" evidence="2">
    <location>
        <begin position="242"/>
        <end position="262"/>
    </location>
</feature>
<feature type="region of interest" description="Disordered" evidence="1">
    <location>
        <begin position="405"/>
        <end position="431"/>
    </location>
</feature>
<feature type="transmembrane region" description="Helical" evidence="2">
    <location>
        <begin position="352"/>
        <end position="371"/>
    </location>
</feature>
<dbReference type="PANTHER" id="PTHR36840">
    <property type="entry name" value="BLL5714 PROTEIN"/>
    <property type="match status" value="1"/>
</dbReference>
<sequence length="431" mass="46996">MPVNEQNWVVAQILRSRPVVTEEKHRPTLFEIFFDLVFVFALTRVTAFMSHRPSWLTMAQGLLVLLLLWISWLIYSWLGNQARADIGLIRAGTTVAMAAIFVAAVVIPDAWGTGTATILDPQLILAVAYIVVRVLHLAMYFWAAAGNRRLRTTLILFTISTALSWIPLILGAMFGSTAQIVLWTVALAVDFFGGFLASVLSGWHVRSLRHFAERHSLVLIIALGESLISVNAGAGVEMTHPPAIVATLLAFAVTVCLWRLYYENVATAARAALSRQSGPQRDRLAANAYSVVHFPLIAGTMYIALGIEQVLAHLAHDHSHDNIQTRLSWASTVALFGGAAVYLAGRVAFLRITVRTVTLEMLLAPCAALLLLPAGRFLPGLAALGLLASFLLALTVFETLSRAGAGRSDTGDPGMPDRPVRHGDRYHQRSH</sequence>
<protein>
    <submittedName>
        <fullName evidence="3">Low temperature requirement protein A</fullName>
    </submittedName>
</protein>